<keyword evidence="2" id="KW-1185">Reference proteome</keyword>
<gene>
    <name evidence="1" type="ORF">IWX90DRAFT_411951</name>
</gene>
<evidence type="ECO:0008006" key="3">
    <source>
        <dbReference type="Google" id="ProtNLM"/>
    </source>
</evidence>
<name>A0ABR1Y2K9_9PEZI</name>
<dbReference type="Proteomes" id="UP001456524">
    <property type="component" value="Unassembled WGS sequence"/>
</dbReference>
<accession>A0ABR1Y2K9</accession>
<sequence>MCSVRALAVEATRAVLPPFSAEMQSRDLQAAQMGIKDHFERLRRKIHHVSPPKREHSQQSTQTPILPRSRLEQLPVELLVEMGKFLDVEDDMALRATSRTLHSVPPKLPNKPPDIFEIGQMAKRLWWDDVCALLADMPPGSRLRFCARCKFFHRKENFSKDQLQKDDWNRACRKDSYQRLFRICDHMALDYYELRTMQFCRVRITCSECNVSSNTFIRGYRIRLILRTIRKGKAKGNPLGTKDRCDAALCHEMLDVCLKEEQTKPFDWVFSLEFRSQPGIKFSYSASKLSSHTAASPDTLSKAQFRNKVLDGLEIHPRWLHVVADTRFGTSRHESRWRKSKKGKLC</sequence>
<organism evidence="1 2">
    <name type="scientific">Phyllosticta citrichinensis</name>
    <dbReference type="NCBI Taxonomy" id="1130410"/>
    <lineage>
        <taxon>Eukaryota</taxon>
        <taxon>Fungi</taxon>
        <taxon>Dikarya</taxon>
        <taxon>Ascomycota</taxon>
        <taxon>Pezizomycotina</taxon>
        <taxon>Dothideomycetes</taxon>
        <taxon>Dothideomycetes incertae sedis</taxon>
        <taxon>Botryosphaeriales</taxon>
        <taxon>Phyllostictaceae</taxon>
        <taxon>Phyllosticta</taxon>
    </lineage>
</organism>
<evidence type="ECO:0000313" key="1">
    <source>
        <dbReference type="EMBL" id="KAK8175401.1"/>
    </source>
</evidence>
<reference evidence="1 2" key="1">
    <citation type="journal article" date="2022" name="G3 (Bethesda)">
        <title>Enemy or ally: a genomic approach to elucidate the lifestyle of Phyllosticta citrichinaensis.</title>
        <authorList>
            <person name="Buijs V.A."/>
            <person name="Groenewald J.Z."/>
            <person name="Haridas S."/>
            <person name="LaButti K.M."/>
            <person name="Lipzen A."/>
            <person name="Martin F.M."/>
            <person name="Barry K."/>
            <person name="Grigoriev I.V."/>
            <person name="Crous P.W."/>
            <person name="Seidl M.F."/>
        </authorList>
    </citation>
    <scope>NUCLEOTIDE SEQUENCE [LARGE SCALE GENOMIC DNA]</scope>
    <source>
        <strain evidence="1 2">CBS 129764</strain>
    </source>
</reference>
<comment type="caution">
    <text evidence="1">The sequence shown here is derived from an EMBL/GenBank/DDBJ whole genome shotgun (WGS) entry which is preliminary data.</text>
</comment>
<protein>
    <recommendedName>
        <fullName evidence="3">F-box domain-containing protein</fullName>
    </recommendedName>
</protein>
<dbReference type="EMBL" id="JBBWUH010000002">
    <property type="protein sequence ID" value="KAK8175401.1"/>
    <property type="molecule type" value="Genomic_DNA"/>
</dbReference>
<proteinExistence type="predicted"/>
<evidence type="ECO:0000313" key="2">
    <source>
        <dbReference type="Proteomes" id="UP001456524"/>
    </source>
</evidence>